<comment type="caution">
    <text evidence="2">The sequence shown here is derived from an EMBL/GenBank/DDBJ whole genome shotgun (WGS) entry which is preliminary data.</text>
</comment>
<evidence type="ECO:0000313" key="2">
    <source>
        <dbReference type="EMBL" id="KAF7320726.1"/>
    </source>
</evidence>
<accession>A0A8H6TQ32</accession>
<organism evidence="2 3">
    <name type="scientific">Mycena chlorophos</name>
    <name type="common">Agaric fungus</name>
    <name type="synonym">Agaricus chlorophos</name>
    <dbReference type="NCBI Taxonomy" id="658473"/>
    <lineage>
        <taxon>Eukaryota</taxon>
        <taxon>Fungi</taxon>
        <taxon>Dikarya</taxon>
        <taxon>Basidiomycota</taxon>
        <taxon>Agaricomycotina</taxon>
        <taxon>Agaricomycetes</taxon>
        <taxon>Agaricomycetidae</taxon>
        <taxon>Agaricales</taxon>
        <taxon>Marasmiineae</taxon>
        <taxon>Mycenaceae</taxon>
        <taxon>Mycena</taxon>
    </lineage>
</organism>
<feature type="region of interest" description="Disordered" evidence="1">
    <location>
        <begin position="127"/>
        <end position="176"/>
    </location>
</feature>
<sequence>MQPPPLSRNTHLVFYQRGAVVDDMPMMAAVSAGLLPGDDDNEYLVIASGMDTDDFENREDDEARETCCSKIGRANMHDVASVLPPLTMDSPKRKREIGRLGAHDTDASNARVEDARVEDARVEDAMVEDAMVEDAPPAKKPKFTTMTDWLLPGHSVKRGGAHTGKKVEKKKTKGKK</sequence>
<feature type="compositionally biased region" description="Basic residues" evidence="1">
    <location>
        <begin position="155"/>
        <end position="176"/>
    </location>
</feature>
<gene>
    <name evidence="2" type="ORF">HMN09_00158400</name>
</gene>
<name>A0A8H6TQ32_MYCCL</name>
<dbReference type="Proteomes" id="UP000613580">
    <property type="component" value="Unassembled WGS sequence"/>
</dbReference>
<evidence type="ECO:0000313" key="3">
    <source>
        <dbReference type="Proteomes" id="UP000613580"/>
    </source>
</evidence>
<protein>
    <submittedName>
        <fullName evidence="2">Uncharacterized protein</fullName>
    </submittedName>
</protein>
<dbReference type="AlphaFoldDB" id="A0A8H6TQ32"/>
<reference evidence="2" key="1">
    <citation type="submission" date="2020-05" db="EMBL/GenBank/DDBJ databases">
        <title>Mycena genomes resolve the evolution of fungal bioluminescence.</title>
        <authorList>
            <person name="Tsai I.J."/>
        </authorList>
    </citation>
    <scope>NUCLEOTIDE SEQUENCE</scope>
    <source>
        <strain evidence="2">110903Hualien_Pintung</strain>
    </source>
</reference>
<keyword evidence="3" id="KW-1185">Reference proteome</keyword>
<proteinExistence type="predicted"/>
<dbReference type="EMBL" id="JACAZE010000002">
    <property type="protein sequence ID" value="KAF7320726.1"/>
    <property type="molecule type" value="Genomic_DNA"/>
</dbReference>
<evidence type="ECO:0000256" key="1">
    <source>
        <dbReference type="SAM" id="MobiDB-lite"/>
    </source>
</evidence>